<keyword evidence="3" id="KW-1185">Reference proteome</keyword>
<accession>A0A6A6HMB8</accession>
<dbReference type="PANTHER" id="PTHR39615:SF1">
    <property type="entry name" value="YALI0E17897P"/>
    <property type="match status" value="1"/>
</dbReference>
<dbReference type="EMBL" id="ML991774">
    <property type="protein sequence ID" value="KAF2239002.1"/>
    <property type="molecule type" value="Genomic_DNA"/>
</dbReference>
<dbReference type="Proteomes" id="UP000800092">
    <property type="component" value="Unassembled WGS sequence"/>
</dbReference>
<organism evidence="2 3">
    <name type="scientific">Viridothelium virens</name>
    <name type="common">Speckled blister lichen</name>
    <name type="synonym">Trypethelium virens</name>
    <dbReference type="NCBI Taxonomy" id="1048519"/>
    <lineage>
        <taxon>Eukaryota</taxon>
        <taxon>Fungi</taxon>
        <taxon>Dikarya</taxon>
        <taxon>Ascomycota</taxon>
        <taxon>Pezizomycotina</taxon>
        <taxon>Dothideomycetes</taxon>
        <taxon>Dothideomycetes incertae sedis</taxon>
        <taxon>Trypetheliales</taxon>
        <taxon>Trypetheliaceae</taxon>
        <taxon>Viridothelium</taxon>
    </lineage>
</organism>
<dbReference type="OrthoDB" id="5408025at2759"/>
<feature type="compositionally biased region" description="Basic residues" evidence="1">
    <location>
        <begin position="21"/>
        <end position="32"/>
    </location>
</feature>
<dbReference type="Pfam" id="PF14618">
    <property type="entry name" value="DUF4452"/>
    <property type="match status" value="1"/>
</dbReference>
<feature type="compositionally biased region" description="Low complexity" evidence="1">
    <location>
        <begin position="97"/>
        <end position="120"/>
    </location>
</feature>
<feature type="region of interest" description="Disordered" evidence="1">
    <location>
        <begin position="1"/>
        <end position="54"/>
    </location>
</feature>
<proteinExistence type="predicted"/>
<feature type="region of interest" description="Disordered" evidence="1">
    <location>
        <begin position="97"/>
        <end position="199"/>
    </location>
</feature>
<evidence type="ECO:0000256" key="1">
    <source>
        <dbReference type="SAM" id="MobiDB-lite"/>
    </source>
</evidence>
<dbReference type="InterPro" id="IPR027915">
    <property type="entry name" value="DUF4452"/>
</dbReference>
<sequence>MANFYYGTPHHMNSHSPNSSSHHHHGGRRRAPRPGTSHSHLHKQYNRTRNLKESPPVEVPIASVFVKEFEAAKSFDLEDDELFCPFNLLTEDDLQSIHSSSSDRSSLSSGSPESSPLQPQVQPTPNLVLSSATNAFNPSPSFQQSQPQQHPQSNKLHQPMAQRVRNAIPIVDPNTRSNVSPPPSISPARQMQHQYARRW</sequence>
<feature type="compositionally biased region" description="Low complexity" evidence="1">
    <location>
        <begin position="9"/>
        <end position="20"/>
    </location>
</feature>
<feature type="compositionally biased region" description="Low complexity" evidence="1">
    <location>
        <begin position="138"/>
        <end position="153"/>
    </location>
</feature>
<evidence type="ECO:0000313" key="2">
    <source>
        <dbReference type="EMBL" id="KAF2239002.1"/>
    </source>
</evidence>
<reference evidence="2" key="1">
    <citation type="journal article" date="2020" name="Stud. Mycol.">
        <title>101 Dothideomycetes genomes: a test case for predicting lifestyles and emergence of pathogens.</title>
        <authorList>
            <person name="Haridas S."/>
            <person name="Albert R."/>
            <person name="Binder M."/>
            <person name="Bloem J."/>
            <person name="Labutti K."/>
            <person name="Salamov A."/>
            <person name="Andreopoulos B."/>
            <person name="Baker S."/>
            <person name="Barry K."/>
            <person name="Bills G."/>
            <person name="Bluhm B."/>
            <person name="Cannon C."/>
            <person name="Castanera R."/>
            <person name="Culley D."/>
            <person name="Daum C."/>
            <person name="Ezra D."/>
            <person name="Gonzalez J."/>
            <person name="Henrissat B."/>
            <person name="Kuo A."/>
            <person name="Liang C."/>
            <person name="Lipzen A."/>
            <person name="Lutzoni F."/>
            <person name="Magnuson J."/>
            <person name="Mondo S."/>
            <person name="Nolan M."/>
            <person name="Ohm R."/>
            <person name="Pangilinan J."/>
            <person name="Park H.-J."/>
            <person name="Ramirez L."/>
            <person name="Alfaro M."/>
            <person name="Sun H."/>
            <person name="Tritt A."/>
            <person name="Yoshinaga Y."/>
            <person name="Zwiers L.-H."/>
            <person name="Turgeon B."/>
            <person name="Goodwin S."/>
            <person name="Spatafora J."/>
            <person name="Crous P."/>
            <person name="Grigoriev I."/>
        </authorList>
    </citation>
    <scope>NUCLEOTIDE SEQUENCE</scope>
    <source>
        <strain evidence="2">Tuck. ex Michener</strain>
    </source>
</reference>
<dbReference type="AlphaFoldDB" id="A0A6A6HMB8"/>
<feature type="compositionally biased region" description="Polar residues" evidence="1">
    <location>
        <begin position="121"/>
        <end position="137"/>
    </location>
</feature>
<dbReference type="PANTHER" id="PTHR39615">
    <property type="entry name" value="YALI0E17897P"/>
    <property type="match status" value="1"/>
</dbReference>
<evidence type="ECO:0000313" key="3">
    <source>
        <dbReference type="Proteomes" id="UP000800092"/>
    </source>
</evidence>
<name>A0A6A6HMB8_VIRVR</name>
<protein>
    <submittedName>
        <fullName evidence="2">Uncharacterized protein</fullName>
    </submittedName>
</protein>
<gene>
    <name evidence="2" type="ORF">EV356DRAFT_226622</name>
</gene>